<name>A0A2N0U037_9FLAO</name>
<comment type="caution">
    <text evidence="4">The sequence shown here is derived from an EMBL/GenBank/DDBJ whole genome shotgun (WGS) entry which is preliminary data.</text>
</comment>
<evidence type="ECO:0000313" key="4">
    <source>
        <dbReference type="EMBL" id="PKD20296.1"/>
    </source>
</evidence>
<evidence type="ECO:0000313" key="5">
    <source>
        <dbReference type="Proteomes" id="UP000176009"/>
    </source>
</evidence>
<organism evidence="4 6">
    <name type="scientific">Salegentibacter salarius</name>
    <dbReference type="NCBI Taxonomy" id="435906"/>
    <lineage>
        <taxon>Bacteria</taxon>
        <taxon>Pseudomonadati</taxon>
        <taxon>Bacteroidota</taxon>
        <taxon>Flavobacteriia</taxon>
        <taxon>Flavobacteriales</taxon>
        <taxon>Flavobacteriaceae</taxon>
        <taxon>Salegentibacter</taxon>
    </lineage>
</organism>
<dbReference type="PROSITE" id="PS51352">
    <property type="entry name" value="THIOREDOXIN_2"/>
    <property type="match status" value="1"/>
</dbReference>
<keyword evidence="5" id="KW-1185">Reference proteome</keyword>
<feature type="transmembrane region" description="Helical" evidence="1">
    <location>
        <begin position="9"/>
        <end position="26"/>
    </location>
</feature>
<dbReference type="RefSeq" id="WP_070053392.1">
    <property type="nucleotide sequence ID" value="NZ_FVZF01000015.1"/>
</dbReference>
<dbReference type="InterPro" id="IPR013766">
    <property type="entry name" value="Thioredoxin_domain"/>
</dbReference>
<evidence type="ECO:0000313" key="6">
    <source>
        <dbReference type="Proteomes" id="UP000232533"/>
    </source>
</evidence>
<sequence length="187" mass="21847">MKKLFKNQWSNIIFIVIILAMIIPQTRKPIQIVVNKIFAFSPSVTDEEDRKELETYNWTLETESGKRVDFAESKGKVIIVNYWATWCPPCIAEMPSFQELYTDYKDEVEFYFISGEDHETTNNFLKRKGYRFSSYRMLSEDPKPLDGYTLPSTYVINKNGTIVVDKKGAADWNSQNFRNLLNQLVAE</sequence>
<dbReference type="GO" id="GO:0016491">
    <property type="term" value="F:oxidoreductase activity"/>
    <property type="evidence" value="ECO:0007669"/>
    <property type="project" value="InterPro"/>
</dbReference>
<dbReference type="InterPro" id="IPR036249">
    <property type="entry name" value="Thioredoxin-like_sf"/>
</dbReference>
<dbReference type="AlphaFoldDB" id="A0A2N0U037"/>
<dbReference type="CDD" id="cd02966">
    <property type="entry name" value="TlpA_like_family"/>
    <property type="match status" value="1"/>
</dbReference>
<dbReference type="GO" id="GO:0016209">
    <property type="term" value="F:antioxidant activity"/>
    <property type="evidence" value="ECO:0007669"/>
    <property type="project" value="InterPro"/>
</dbReference>
<dbReference type="Proteomes" id="UP000232533">
    <property type="component" value="Unassembled WGS sequence"/>
</dbReference>
<proteinExistence type="predicted"/>
<dbReference type="InterPro" id="IPR050553">
    <property type="entry name" value="Thioredoxin_ResA/DsbE_sf"/>
</dbReference>
<dbReference type="PANTHER" id="PTHR42852">
    <property type="entry name" value="THIOL:DISULFIDE INTERCHANGE PROTEIN DSBE"/>
    <property type="match status" value="1"/>
</dbReference>
<accession>A0A2N0U037</accession>
<dbReference type="OrthoDB" id="9815205at2"/>
<dbReference type="Gene3D" id="3.40.30.10">
    <property type="entry name" value="Glutaredoxin"/>
    <property type="match status" value="1"/>
</dbReference>
<keyword evidence="1" id="KW-0812">Transmembrane</keyword>
<dbReference type="SUPFAM" id="SSF52833">
    <property type="entry name" value="Thioredoxin-like"/>
    <property type="match status" value="1"/>
</dbReference>
<dbReference type="Pfam" id="PF00578">
    <property type="entry name" value="AhpC-TSA"/>
    <property type="match status" value="1"/>
</dbReference>
<dbReference type="InterPro" id="IPR000866">
    <property type="entry name" value="AhpC/TSA"/>
</dbReference>
<dbReference type="EMBL" id="LKTR01000009">
    <property type="protein sequence ID" value="PKD20296.1"/>
    <property type="molecule type" value="Genomic_DNA"/>
</dbReference>
<protein>
    <submittedName>
        <fullName evidence="4">Thiol-disulfide oxidoreductase</fullName>
    </submittedName>
</protein>
<dbReference type="Proteomes" id="UP000176009">
    <property type="component" value="Unassembled WGS sequence"/>
</dbReference>
<evidence type="ECO:0000256" key="1">
    <source>
        <dbReference type="SAM" id="Phobius"/>
    </source>
</evidence>
<dbReference type="EMBL" id="MJBR01000007">
    <property type="protein sequence ID" value="OEY73375.1"/>
    <property type="molecule type" value="Genomic_DNA"/>
</dbReference>
<gene>
    <name evidence="4" type="ORF">APR40_09420</name>
    <name evidence="3" type="ORF">BHS39_09435</name>
</gene>
<dbReference type="PANTHER" id="PTHR42852:SF17">
    <property type="entry name" value="THIOREDOXIN-LIKE PROTEIN HI_1115"/>
    <property type="match status" value="1"/>
</dbReference>
<keyword evidence="1" id="KW-0472">Membrane</keyword>
<reference evidence="3 5" key="2">
    <citation type="submission" date="2016-09" db="EMBL/GenBank/DDBJ databases">
        <title>Genome Sequence of Salegentibacter salarius,Isolated from a Marine Solar Saltern of the Yellow Sea in South Korea.</title>
        <authorList>
            <person name="Zheng Q."/>
            <person name="Liu Y."/>
        </authorList>
    </citation>
    <scope>NUCLEOTIDE SEQUENCE [LARGE SCALE GENOMIC DNA]</scope>
    <source>
        <strain evidence="3 5">KCTC 12974</strain>
    </source>
</reference>
<evidence type="ECO:0000313" key="3">
    <source>
        <dbReference type="EMBL" id="OEY73375.1"/>
    </source>
</evidence>
<keyword evidence="1" id="KW-1133">Transmembrane helix</keyword>
<reference evidence="4 6" key="1">
    <citation type="submission" date="2015-10" db="EMBL/GenBank/DDBJ databases">
        <title>Draft genome sequence of Salegentibacter salinarum KCTC 12975.</title>
        <authorList>
            <person name="Lin W."/>
            <person name="Zheng Q."/>
        </authorList>
    </citation>
    <scope>NUCLEOTIDE SEQUENCE [LARGE SCALE GENOMIC DNA]</scope>
    <source>
        <strain evidence="4 6">KCTC 12974</strain>
    </source>
</reference>
<evidence type="ECO:0000259" key="2">
    <source>
        <dbReference type="PROSITE" id="PS51352"/>
    </source>
</evidence>
<feature type="domain" description="Thioredoxin" evidence="2">
    <location>
        <begin position="49"/>
        <end position="186"/>
    </location>
</feature>